<keyword evidence="1" id="KW-0472">Membrane</keyword>
<reference evidence="2 3" key="1">
    <citation type="submission" date="2024-11" db="EMBL/GenBank/DDBJ databases">
        <authorList>
            <person name="Lucas J.A."/>
        </authorList>
    </citation>
    <scope>NUCLEOTIDE SEQUENCE [LARGE SCALE GENOMIC DNA]</scope>
    <source>
        <strain evidence="2 3">Z 5.4</strain>
    </source>
</reference>
<keyword evidence="1" id="KW-0812">Transmembrane</keyword>
<feature type="transmembrane region" description="Helical" evidence="1">
    <location>
        <begin position="35"/>
        <end position="57"/>
    </location>
</feature>
<name>A0ABW8RPR7_9BACI</name>
<evidence type="ECO:0000256" key="1">
    <source>
        <dbReference type="SAM" id="Phobius"/>
    </source>
</evidence>
<feature type="transmembrane region" description="Helical" evidence="1">
    <location>
        <begin position="5"/>
        <end position="23"/>
    </location>
</feature>
<sequence>MNKDLSLITIIVVVVILLTQSIYLFMDARKRSHNYWLWGIVGLIQAPMPTLFYLIFVRKIFRKNNRKKGDSNYDDCYD</sequence>
<evidence type="ECO:0000313" key="2">
    <source>
        <dbReference type="EMBL" id="MFK9094170.1"/>
    </source>
</evidence>
<protein>
    <submittedName>
        <fullName evidence="2">Sigma-Y antisigma factor component</fullName>
    </submittedName>
</protein>
<dbReference type="Proteomes" id="UP001623041">
    <property type="component" value="Unassembled WGS sequence"/>
</dbReference>
<accession>A0ABW8RPR7</accession>
<keyword evidence="1" id="KW-1133">Transmembrane helix</keyword>
<keyword evidence="3" id="KW-1185">Reference proteome</keyword>
<evidence type="ECO:0000313" key="3">
    <source>
        <dbReference type="Proteomes" id="UP001623041"/>
    </source>
</evidence>
<proteinExistence type="predicted"/>
<gene>
    <name evidence="2" type="ORF">ACJEBI_22185</name>
</gene>
<organism evidence="2 3">
    <name type="scientific">Bacillus salipaludis</name>
    <dbReference type="NCBI Taxonomy" id="2547811"/>
    <lineage>
        <taxon>Bacteria</taxon>
        <taxon>Bacillati</taxon>
        <taxon>Bacillota</taxon>
        <taxon>Bacilli</taxon>
        <taxon>Bacillales</taxon>
        <taxon>Bacillaceae</taxon>
        <taxon>Bacillus</taxon>
    </lineage>
</organism>
<dbReference type="RefSeq" id="WP_406582645.1">
    <property type="nucleotide sequence ID" value="NZ_JBJHQH010000020.1"/>
</dbReference>
<dbReference type="EMBL" id="JBJHQH010000020">
    <property type="protein sequence ID" value="MFK9094170.1"/>
    <property type="molecule type" value="Genomic_DNA"/>
</dbReference>
<comment type="caution">
    <text evidence="2">The sequence shown here is derived from an EMBL/GenBank/DDBJ whole genome shotgun (WGS) entry which is preliminary data.</text>
</comment>